<dbReference type="SUPFAM" id="SSF56672">
    <property type="entry name" value="DNA/RNA polymerases"/>
    <property type="match status" value="1"/>
</dbReference>
<keyword evidence="2" id="KW-1185">Reference proteome</keyword>
<organism evidence="1 2">
    <name type="scientific">Trichonephila clavata</name>
    <name type="common">Joro spider</name>
    <name type="synonym">Nephila clavata</name>
    <dbReference type="NCBI Taxonomy" id="2740835"/>
    <lineage>
        <taxon>Eukaryota</taxon>
        <taxon>Metazoa</taxon>
        <taxon>Ecdysozoa</taxon>
        <taxon>Arthropoda</taxon>
        <taxon>Chelicerata</taxon>
        <taxon>Arachnida</taxon>
        <taxon>Araneae</taxon>
        <taxon>Araneomorphae</taxon>
        <taxon>Entelegynae</taxon>
        <taxon>Araneoidea</taxon>
        <taxon>Nephilidae</taxon>
        <taxon>Trichonephila</taxon>
    </lineage>
</organism>
<evidence type="ECO:0000313" key="1">
    <source>
        <dbReference type="EMBL" id="GFQ78002.1"/>
    </source>
</evidence>
<dbReference type="GO" id="GO:0071897">
    <property type="term" value="P:DNA biosynthetic process"/>
    <property type="evidence" value="ECO:0007669"/>
    <property type="project" value="UniProtKB-ARBA"/>
</dbReference>
<accession>A0A8X6HNH8</accession>
<dbReference type="Gene3D" id="3.10.10.10">
    <property type="entry name" value="HIV Type 1 Reverse Transcriptase, subunit A, domain 1"/>
    <property type="match status" value="1"/>
</dbReference>
<dbReference type="InterPro" id="IPR043502">
    <property type="entry name" value="DNA/RNA_pol_sf"/>
</dbReference>
<name>A0A8X6HNH8_TRICU</name>
<gene>
    <name evidence="1" type="primary">TY3B-I_1516</name>
    <name evidence="1" type="ORF">TNCT_57081</name>
</gene>
<dbReference type="EMBL" id="BMAO01031846">
    <property type="protein sequence ID" value="GFQ78002.1"/>
    <property type="molecule type" value="Genomic_DNA"/>
</dbReference>
<dbReference type="Proteomes" id="UP000887116">
    <property type="component" value="Unassembled WGS sequence"/>
</dbReference>
<dbReference type="OrthoDB" id="8059659at2759"/>
<protein>
    <submittedName>
        <fullName evidence="1">Transposon Ty3-I Gag-Pol polyprotein</fullName>
    </submittedName>
</protein>
<comment type="caution">
    <text evidence="1">The sequence shown here is derived from an EMBL/GenBank/DDBJ whole genome shotgun (WGS) entry which is preliminary data.</text>
</comment>
<reference evidence="1" key="1">
    <citation type="submission" date="2020-07" db="EMBL/GenBank/DDBJ databases">
        <title>Multicomponent nature underlies the extraordinary mechanical properties of spider dragline silk.</title>
        <authorList>
            <person name="Kono N."/>
            <person name="Nakamura H."/>
            <person name="Mori M."/>
            <person name="Yoshida Y."/>
            <person name="Ohtoshi R."/>
            <person name="Malay A.D."/>
            <person name="Moran D.A.P."/>
            <person name="Tomita M."/>
            <person name="Numata K."/>
            <person name="Arakawa K."/>
        </authorList>
    </citation>
    <scope>NUCLEOTIDE SEQUENCE</scope>
</reference>
<evidence type="ECO:0000313" key="2">
    <source>
        <dbReference type="Proteomes" id="UP000887116"/>
    </source>
</evidence>
<sequence>MQQPTFFSGVIRLDTRQDIGTVDELIKRFRHIESVRRKLITRTRFQKKPNVSAISAETNLVDIRSVIRKIGVELENISFEVQCNKNEEYESLPDIGCMLRERCNTVKHKINTDDNAPMNQRPYRISATERCVIENEVQRMLKENVIQPSKSQWSSPVVLVKKEW</sequence>
<proteinExistence type="predicted"/>
<dbReference type="AlphaFoldDB" id="A0A8X6HNH8"/>